<accession>A0A5A7PGZ5</accession>
<evidence type="ECO:0000313" key="2">
    <source>
        <dbReference type="EMBL" id="GER31896.1"/>
    </source>
</evidence>
<reference evidence="3" key="1">
    <citation type="journal article" date="2019" name="Curr. Biol.">
        <title>Genome Sequence of Striga asiatica Provides Insight into the Evolution of Plant Parasitism.</title>
        <authorList>
            <person name="Yoshida S."/>
            <person name="Kim S."/>
            <person name="Wafula E.K."/>
            <person name="Tanskanen J."/>
            <person name="Kim Y.M."/>
            <person name="Honaas L."/>
            <person name="Yang Z."/>
            <person name="Spallek T."/>
            <person name="Conn C.E."/>
            <person name="Ichihashi Y."/>
            <person name="Cheong K."/>
            <person name="Cui S."/>
            <person name="Der J.P."/>
            <person name="Gundlach H."/>
            <person name="Jiao Y."/>
            <person name="Hori C."/>
            <person name="Ishida J.K."/>
            <person name="Kasahara H."/>
            <person name="Kiba T."/>
            <person name="Kim M.S."/>
            <person name="Koo N."/>
            <person name="Laohavisit A."/>
            <person name="Lee Y.H."/>
            <person name="Lumba S."/>
            <person name="McCourt P."/>
            <person name="Mortimer J.C."/>
            <person name="Mutuku J.M."/>
            <person name="Nomura T."/>
            <person name="Sasaki-Sekimoto Y."/>
            <person name="Seto Y."/>
            <person name="Wang Y."/>
            <person name="Wakatake T."/>
            <person name="Sakakibara H."/>
            <person name="Demura T."/>
            <person name="Yamaguchi S."/>
            <person name="Yoneyama K."/>
            <person name="Manabe R.I."/>
            <person name="Nelson D.C."/>
            <person name="Schulman A.H."/>
            <person name="Timko M.P."/>
            <person name="dePamphilis C.W."/>
            <person name="Choi D."/>
            <person name="Shirasu K."/>
        </authorList>
    </citation>
    <scope>NUCLEOTIDE SEQUENCE [LARGE SCALE GENOMIC DNA]</scope>
    <source>
        <strain evidence="3">cv. UVA1</strain>
    </source>
</reference>
<evidence type="ECO:0000313" key="3">
    <source>
        <dbReference type="Proteomes" id="UP000325081"/>
    </source>
</evidence>
<protein>
    <submittedName>
        <fullName evidence="2">Rhodanese/Cell cycle control phosphatasesuperfamily protein</fullName>
    </submittedName>
</protein>
<dbReference type="EMBL" id="BKCP01004516">
    <property type="protein sequence ID" value="GER31896.1"/>
    <property type="molecule type" value="Genomic_DNA"/>
</dbReference>
<name>A0A5A7PGZ5_STRAF</name>
<organism evidence="2 3">
    <name type="scientific">Striga asiatica</name>
    <name type="common">Asiatic witchweed</name>
    <name type="synonym">Buchnera asiatica</name>
    <dbReference type="NCBI Taxonomy" id="4170"/>
    <lineage>
        <taxon>Eukaryota</taxon>
        <taxon>Viridiplantae</taxon>
        <taxon>Streptophyta</taxon>
        <taxon>Embryophyta</taxon>
        <taxon>Tracheophyta</taxon>
        <taxon>Spermatophyta</taxon>
        <taxon>Magnoliopsida</taxon>
        <taxon>eudicotyledons</taxon>
        <taxon>Gunneridae</taxon>
        <taxon>Pentapetalae</taxon>
        <taxon>asterids</taxon>
        <taxon>lamiids</taxon>
        <taxon>Lamiales</taxon>
        <taxon>Orobanchaceae</taxon>
        <taxon>Buchnereae</taxon>
        <taxon>Striga</taxon>
    </lineage>
</organism>
<evidence type="ECO:0000256" key="1">
    <source>
        <dbReference type="SAM" id="MobiDB-lite"/>
    </source>
</evidence>
<gene>
    <name evidence="2" type="ORF">STAS_07931</name>
</gene>
<dbReference type="Proteomes" id="UP000325081">
    <property type="component" value="Unassembled WGS sequence"/>
</dbReference>
<comment type="caution">
    <text evidence="2">The sequence shown here is derived from an EMBL/GenBank/DDBJ whole genome shotgun (WGS) entry which is preliminary data.</text>
</comment>
<proteinExistence type="predicted"/>
<sequence>MVNNNRVRQIEEEVAVPLLQKTSESDSIHPRTQIVTTKFQRLRCTCTSKGRARSTSSKRAWPGGTRTSSRCARFQYGFKSIYAFTPGSGRGRADPVQPEEWPDN</sequence>
<keyword evidence="3" id="KW-1185">Reference proteome</keyword>
<feature type="region of interest" description="Disordered" evidence="1">
    <location>
        <begin position="85"/>
        <end position="104"/>
    </location>
</feature>
<dbReference type="AlphaFoldDB" id="A0A5A7PGZ5"/>